<dbReference type="InterPro" id="IPR028263">
    <property type="entry name" value="FliG_N"/>
</dbReference>
<feature type="domain" description="Flagellar motor switch protein FliG middle" evidence="13">
    <location>
        <begin position="121"/>
        <end position="192"/>
    </location>
</feature>
<dbReference type="PANTHER" id="PTHR30534:SF0">
    <property type="entry name" value="FLAGELLAR MOTOR SWITCH PROTEIN FLIG"/>
    <property type="match status" value="1"/>
</dbReference>
<dbReference type="Pfam" id="PF14841">
    <property type="entry name" value="FliG_M"/>
    <property type="match status" value="1"/>
</dbReference>
<keyword evidence="11" id="KW-0997">Cell inner membrane</keyword>
<evidence type="ECO:0000256" key="2">
    <source>
        <dbReference type="ARBA" id="ARBA00004413"/>
    </source>
</evidence>
<dbReference type="OrthoDB" id="9780302at2"/>
<dbReference type="RefSeq" id="WP_008945690.1">
    <property type="nucleotide sequence ID" value="NZ_RBIG01000001.1"/>
</dbReference>
<dbReference type="Pfam" id="PF14842">
    <property type="entry name" value="FliG_N"/>
    <property type="match status" value="1"/>
</dbReference>
<keyword evidence="15" id="KW-0969">Cilium</keyword>
<dbReference type="InterPro" id="IPR011002">
    <property type="entry name" value="FliG_a-hlx"/>
</dbReference>
<dbReference type="GO" id="GO:0003774">
    <property type="term" value="F:cytoskeletal motor activity"/>
    <property type="evidence" value="ECO:0007669"/>
    <property type="project" value="InterPro"/>
</dbReference>
<dbReference type="GO" id="GO:0005886">
    <property type="term" value="C:plasma membrane"/>
    <property type="evidence" value="ECO:0007669"/>
    <property type="project" value="UniProtKB-SubCell"/>
</dbReference>
<dbReference type="Proteomes" id="UP000277424">
    <property type="component" value="Unassembled WGS sequence"/>
</dbReference>
<evidence type="ECO:0000256" key="1">
    <source>
        <dbReference type="ARBA" id="ARBA00004117"/>
    </source>
</evidence>
<evidence type="ECO:0000256" key="5">
    <source>
        <dbReference type="ARBA" id="ARBA00022475"/>
    </source>
</evidence>
<evidence type="ECO:0000256" key="11">
    <source>
        <dbReference type="PIRNR" id="PIRNR003161"/>
    </source>
</evidence>
<dbReference type="PIRSF" id="PIRSF003161">
    <property type="entry name" value="FliG"/>
    <property type="match status" value="1"/>
</dbReference>
<organism evidence="15 16">
    <name type="scientific">Oceanibaculum indicum</name>
    <dbReference type="NCBI Taxonomy" id="526216"/>
    <lineage>
        <taxon>Bacteria</taxon>
        <taxon>Pseudomonadati</taxon>
        <taxon>Pseudomonadota</taxon>
        <taxon>Alphaproteobacteria</taxon>
        <taxon>Rhodospirillales</taxon>
        <taxon>Oceanibaculaceae</taxon>
        <taxon>Oceanibaculum</taxon>
    </lineage>
</organism>
<comment type="function">
    <text evidence="10 11">FliG is one of three proteins (FliG, FliN, FliM) that forms the rotor-mounted switch complex (C ring), located at the base of the basal body. This complex interacts with the CheY and CheZ chemotaxis proteins, in addition to contacting components of the motor that determine the direction of flagellar rotation.</text>
</comment>
<name>A0A420WS23_9PROT</name>
<dbReference type="NCBIfam" id="TIGR00207">
    <property type="entry name" value="fliG"/>
    <property type="match status" value="1"/>
</dbReference>
<evidence type="ECO:0000259" key="13">
    <source>
        <dbReference type="Pfam" id="PF14841"/>
    </source>
</evidence>
<feature type="domain" description="Flagellar motor switch protein FliG N-terminal" evidence="14">
    <location>
        <begin position="10"/>
        <end position="111"/>
    </location>
</feature>
<evidence type="ECO:0000313" key="16">
    <source>
        <dbReference type="Proteomes" id="UP000277424"/>
    </source>
</evidence>
<dbReference type="Gene3D" id="1.10.220.30">
    <property type="match status" value="3"/>
</dbReference>
<keyword evidence="15" id="KW-0966">Cell projection</keyword>
<evidence type="ECO:0000256" key="7">
    <source>
        <dbReference type="ARBA" id="ARBA00022779"/>
    </source>
</evidence>
<comment type="caution">
    <text evidence="15">The sequence shown here is derived from an EMBL/GenBank/DDBJ whole genome shotgun (WGS) entry which is preliminary data.</text>
</comment>
<dbReference type="SUPFAM" id="SSF48029">
    <property type="entry name" value="FliG"/>
    <property type="match status" value="2"/>
</dbReference>
<evidence type="ECO:0000259" key="12">
    <source>
        <dbReference type="Pfam" id="PF01706"/>
    </source>
</evidence>
<dbReference type="InterPro" id="IPR023087">
    <property type="entry name" value="Flg_Motor_Flig_C"/>
</dbReference>
<keyword evidence="9 11" id="KW-0975">Bacterial flagellum</keyword>
<sequence length="338" mass="37973">MRVREDYRSLGGPEKAAILLMSLGEEHAAKIFALMEDEEIKEVSQVMANLGTVSSNIVERLFVEFAEQISSTGSLVGSFDSTERLLSKVLDPDRVGDIMEEIRGPAGRTMWDKLGNVNELVLANYLKNEYPQTVAVVMSKINPAHAAKVLALLPENFAMEVVMRMLRMESVQKDILNDVERVLRTEFMSNLARSNRRDPHEMMAEIFNSLDRATETRFVTALEERNRDAAEKIKSLMFTFEDLARLDPGGVQTLLRTAEKDKLGLALKGSTEDLRDLFFSNMSERAAKLMREDMAGMGPVRLKEVEEAQTYMVQLAKDLANRGEIVIAESGGDDQLIY</sequence>
<gene>
    <name evidence="15" type="ORF">BCL74_1615</name>
</gene>
<reference evidence="15 16" key="1">
    <citation type="submission" date="2018-10" db="EMBL/GenBank/DDBJ databases">
        <title>Comparative analysis of microorganisms from saline springs in Andes Mountain Range, Colombia.</title>
        <authorList>
            <person name="Rubin E."/>
        </authorList>
    </citation>
    <scope>NUCLEOTIDE SEQUENCE [LARGE SCALE GENOMIC DNA]</scope>
    <source>
        <strain evidence="15 16">USBA 36</strain>
    </source>
</reference>
<keyword evidence="8 11" id="KW-0472">Membrane</keyword>
<evidence type="ECO:0000313" key="15">
    <source>
        <dbReference type="EMBL" id="RKQ73823.1"/>
    </source>
</evidence>
<proteinExistence type="inferred from homology"/>
<dbReference type="GO" id="GO:0071973">
    <property type="term" value="P:bacterial-type flagellum-dependent cell motility"/>
    <property type="evidence" value="ECO:0007669"/>
    <property type="project" value="InterPro"/>
</dbReference>
<dbReference type="InterPro" id="IPR032779">
    <property type="entry name" value="FliG_M"/>
</dbReference>
<dbReference type="PANTHER" id="PTHR30534">
    <property type="entry name" value="FLAGELLAR MOTOR SWITCH PROTEIN FLIG"/>
    <property type="match status" value="1"/>
</dbReference>
<comment type="similarity">
    <text evidence="3 11">Belongs to the FliG family.</text>
</comment>
<evidence type="ECO:0000256" key="10">
    <source>
        <dbReference type="ARBA" id="ARBA00025598"/>
    </source>
</evidence>
<dbReference type="GO" id="GO:0006935">
    <property type="term" value="P:chemotaxis"/>
    <property type="evidence" value="ECO:0007669"/>
    <property type="project" value="UniProtKB-KW"/>
</dbReference>
<dbReference type="PRINTS" id="PR00954">
    <property type="entry name" value="FLGMOTORFLIG"/>
</dbReference>
<comment type="subcellular location">
    <subcellularLocation>
        <location evidence="1 11">Bacterial flagellum basal body</location>
    </subcellularLocation>
    <subcellularLocation>
        <location evidence="11">Cell inner membrane</location>
        <topology evidence="11">Peripheral membrane protein</topology>
        <orientation evidence="11">Cytoplasmic side</orientation>
    </subcellularLocation>
    <subcellularLocation>
        <location evidence="2">Cell membrane</location>
        <topology evidence="2">Peripheral membrane protein</topology>
        <orientation evidence="2">Cytoplasmic side</orientation>
    </subcellularLocation>
</comment>
<keyword evidence="15" id="KW-0282">Flagellum</keyword>
<keyword evidence="5 11" id="KW-1003">Cell membrane</keyword>
<keyword evidence="6 11" id="KW-0145">Chemotaxis</keyword>
<evidence type="ECO:0000256" key="6">
    <source>
        <dbReference type="ARBA" id="ARBA00022500"/>
    </source>
</evidence>
<accession>A0A420WS23</accession>
<evidence type="ECO:0000256" key="3">
    <source>
        <dbReference type="ARBA" id="ARBA00010299"/>
    </source>
</evidence>
<dbReference type="AlphaFoldDB" id="A0A420WS23"/>
<keyword evidence="7 11" id="KW-0283">Flagellar rotation</keyword>
<dbReference type="GO" id="GO:0009425">
    <property type="term" value="C:bacterial-type flagellum basal body"/>
    <property type="evidence" value="ECO:0007669"/>
    <property type="project" value="UniProtKB-SubCell"/>
</dbReference>
<evidence type="ECO:0000256" key="4">
    <source>
        <dbReference type="ARBA" id="ARBA00021870"/>
    </source>
</evidence>
<dbReference type="InterPro" id="IPR000090">
    <property type="entry name" value="Flg_Motor_Flig"/>
</dbReference>
<feature type="domain" description="Flagellar motor switch protein FliG C-terminal" evidence="12">
    <location>
        <begin position="221"/>
        <end position="327"/>
    </location>
</feature>
<evidence type="ECO:0000256" key="8">
    <source>
        <dbReference type="ARBA" id="ARBA00023136"/>
    </source>
</evidence>
<evidence type="ECO:0000256" key="9">
    <source>
        <dbReference type="ARBA" id="ARBA00023143"/>
    </source>
</evidence>
<dbReference type="Pfam" id="PF01706">
    <property type="entry name" value="FliG_C"/>
    <property type="match status" value="1"/>
</dbReference>
<protein>
    <recommendedName>
        <fullName evidence="4 11">Flagellar motor switch protein FliG</fullName>
    </recommendedName>
</protein>
<evidence type="ECO:0000259" key="14">
    <source>
        <dbReference type="Pfam" id="PF14842"/>
    </source>
</evidence>
<dbReference type="EMBL" id="RBIG01000001">
    <property type="protein sequence ID" value="RKQ73823.1"/>
    <property type="molecule type" value="Genomic_DNA"/>
</dbReference>